<dbReference type="PANTHER" id="PTHR31390:SF0">
    <property type="entry name" value="DOMAIN PROTEIN, PUTATIVE (DUF3527)-RELATED"/>
    <property type="match status" value="1"/>
</dbReference>
<evidence type="ECO:0000313" key="3">
    <source>
        <dbReference type="Proteomes" id="UP000712281"/>
    </source>
</evidence>
<sequence length="315" mass="35438">MRCSDEVMIVMEMKFGKGIDMEQSPNSVLTESEKRSTRLKPPRRDEILRVKEGFTEISFRRYRSTSCKNFSSKPDNKTEQRRGSVYQSSNKFFKELRDPQGRKDSDAKLELSRTSDASFSFRVVDSSRKGSTEKRSDAKKVSDGQKSSAEPYTSGNFIDICLKSGIKDRGVVLDSEEDDHETRLPKPHSSSLEAGCNKESSRGAKEHIPALYMSFAEEGQYDVHFHAQLSTLQAFSTCVAILHNTEVSDNYRNGENVQPLSHCSSLKMLIDEDVQCLVEAVTEEGEKNVPNPVKEAVIALQSYMPNPPFSPISRV</sequence>
<dbReference type="AlphaFoldDB" id="A0A8S9KV36"/>
<protein>
    <submittedName>
        <fullName evidence="2">Uncharacterized protein</fullName>
    </submittedName>
</protein>
<dbReference type="Proteomes" id="UP000712281">
    <property type="component" value="Unassembled WGS sequence"/>
</dbReference>
<proteinExistence type="predicted"/>
<feature type="compositionally biased region" description="Basic and acidic residues" evidence="1">
    <location>
        <begin position="31"/>
        <end position="44"/>
    </location>
</feature>
<reference evidence="2" key="1">
    <citation type="submission" date="2019-12" db="EMBL/GenBank/DDBJ databases">
        <title>Genome sequencing and annotation of Brassica cretica.</title>
        <authorList>
            <person name="Studholme D.J."/>
            <person name="Sarris P.F."/>
        </authorList>
    </citation>
    <scope>NUCLEOTIDE SEQUENCE</scope>
    <source>
        <strain evidence="2">PFS-001/15</strain>
        <tissue evidence="2">Leaf</tissue>
    </source>
</reference>
<dbReference type="EMBL" id="QGKW02000717">
    <property type="protein sequence ID" value="KAF2597128.1"/>
    <property type="molecule type" value="Genomic_DNA"/>
</dbReference>
<evidence type="ECO:0000313" key="2">
    <source>
        <dbReference type="EMBL" id="KAF2597128.1"/>
    </source>
</evidence>
<feature type="region of interest" description="Disordered" evidence="1">
    <location>
        <begin position="20"/>
        <end position="44"/>
    </location>
</feature>
<feature type="compositionally biased region" description="Basic and acidic residues" evidence="1">
    <location>
        <begin position="92"/>
        <end position="111"/>
    </location>
</feature>
<dbReference type="Pfam" id="PF12043">
    <property type="entry name" value="DUF3527"/>
    <property type="match status" value="1"/>
</dbReference>
<feature type="region of interest" description="Disordered" evidence="1">
    <location>
        <begin position="124"/>
        <end position="150"/>
    </location>
</feature>
<accession>A0A8S9KV36</accession>
<dbReference type="InterPro" id="IPR021916">
    <property type="entry name" value="DUF3527"/>
</dbReference>
<comment type="caution">
    <text evidence="2">The sequence shown here is derived from an EMBL/GenBank/DDBJ whole genome shotgun (WGS) entry which is preliminary data.</text>
</comment>
<feature type="region of interest" description="Disordered" evidence="1">
    <location>
        <begin position="174"/>
        <end position="197"/>
    </location>
</feature>
<evidence type="ECO:0000256" key="1">
    <source>
        <dbReference type="SAM" id="MobiDB-lite"/>
    </source>
</evidence>
<dbReference type="PANTHER" id="PTHR31390">
    <property type="entry name" value="EXPRESSED PROTEIN"/>
    <property type="match status" value="1"/>
</dbReference>
<name>A0A8S9KV36_BRACR</name>
<organism evidence="2 3">
    <name type="scientific">Brassica cretica</name>
    <name type="common">Mustard</name>
    <dbReference type="NCBI Taxonomy" id="69181"/>
    <lineage>
        <taxon>Eukaryota</taxon>
        <taxon>Viridiplantae</taxon>
        <taxon>Streptophyta</taxon>
        <taxon>Embryophyta</taxon>
        <taxon>Tracheophyta</taxon>
        <taxon>Spermatophyta</taxon>
        <taxon>Magnoliopsida</taxon>
        <taxon>eudicotyledons</taxon>
        <taxon>Gunneridae</taxon>
        <taxon>Pentapetalae</taxon>
        <taxon>rosids</taxon>
        <taxon>malvids</taxon>
        <taxon>Brassicales</taxon>
        <taxon>Brassicaceae</taxon>
        <taxon>Brassiceae</taxon>
        <taxon>Brassica</taxon>
    </lineage>
</organism>
<feature type="compositionally biased region" description="Basic and acidic residues" evidence="1">
    <location>
        <begin position="125"/>
        <end position="143"/>
    </location>
</feature>
<gene>
    <name evidence="2" type="ORF">F2Q68_00010147</name>
</gene>
<feature type="region of interest" description="Disordered" evidence="1">
    <location>
        <begin position="66"/>
        <end position="111"/>
    </location>
</feature>